<evidence type="ECO:0000256" key="3">
    <source>
        <dbReference type="ARBA" id="ARBA00022475"/>
    </source>
</evidence>
<dbReference type="EMBL" id="FMHG01000001">
    <property type="protein sequence ID" value="SCJ71544.1"/>
    <property type="molecule type" value="Genomic_DNA"/>
</dbReference>
<evidence type="ECO:0000313" key="8">
    <source>
        <dbReference type="EMBL" id="SCJ71544.1"/>
    </source>
</evidence>
<keyword evidence="5 7" id="KW-1133">Transmembrane helix</keyword>
<name>A0A1C6INU2_9FIRM</name>
<dbReference type="Pfam" id="PF03773">
    <property type="entry name" value="ArsP_1"/>
    <property type="match status" value="1"/>
</dbReference>
<proteinExistence type="inferred from homology"/>
<organism evidence="8">
    <name type="scientific">uncultured Anaerotruncus sp</name>
    <dbReference type="NCBI Taxonomy" id="905011"/>
    <lineage>
        <taxon>Bacteria</taxon>
        <taxon>Bacillati</taxon>
        <taxon>Bacillota</taxon>
        <taxon>Clostridia</taxon>
        <taxon>Eubacteriales</taxon>
        <taxon>Oscillospiraceae</taxon>
        <taxon>Anaerotruncus</taxon>
        <taxon>environmental samples</taxon>
    </lineage>
</organism>
<evidence type="ECO:0000256" key="1">
    <source>
        <dbReference type="ARBA" id="ARBA00004651"/>
    </source>
</evidence>
<reference evidence="8" key="1">
    <citation type="submission" date="2015-09" db="EMBL/GenBank/DDBJ databases">
        <authorList>
            <consortium name="Pathogen Informatics"/>
        </authorList>
    </citation>
    <scope>NUCLEOTIDE SEQUENCE</scope>
    <source>
        <strain evidence="8">2789STDY5834896</strain>
    </source>
</reference>
<evidence type="ECO:0000256" key="5">
    <source>
        <dbReference type="ARBA" id="ARBA00022989"/>
    </source>
</evidence>
<evidence type="ECO:0000256" key="4">
    <source>
        <dbReference type="ARBA" id="ARBA00022692"/>
    </source>
</evidence>
<comment type="subcellular location">
    <subcellularLocation>
        <location evidence="1">Cell membrane</location>
        <topology evidence="1">Multi-pass membrane protein</topology>
    </subcellularLocation>
</comment>
<dbReference type="GO" id="GO:0005886">
    <property type="term" value="C:plasma membrane"/>
    <property type="evidence" value="ECO:0007669"/>
    <property type="project" value="UniProtKB-SubCell"/>
</dbReference>
<comment type="similarity">
    <text evidence="2">Belongs to the UPF0718 family.</text>
</comment>
<evidence type="ECO:0000256" key="7">
    <source>
        <dbReference type="SAM" id="Phobius"/>
    </source>
</evidence>
<evidence type="ECO:0000256" key="6">
    <source>
        <dbReference type="ARBA" id="ARBA00023136"/>
    </source>
</evidence>
<dbReference type="AlphaFoldDB" id="A0A1C6INU2"/>
<feature type="transmembrane region" description="Helical" evidence="7">
    <location>
        <begin position="38"/>
        <end position="57"/>
    </location>
</feature>
<accession>A0A1C6INU2</accession>
<gene>
    <name evidence="8" type="ORF">SAMEA3545359_01588</name>
</gene>
<keyword evidence="6 7" id="KW-0472">Membrane</keyword>
<sequence length="173" mass="18929">MKRYLLLFSSLLLFLILWALDPAAGTQALRLTGQSARTFLLALPPVFLCVGLLEVWVPRPAMAALMGEQAGWRGAGLAFLLGMVTAVPFYALLPVAAMLLKKGARIRNMLLFLCASNAVRVPLWLFEAGALGWTFALVRLGVNTAAVFATAQLIEWLLTPAQRTALYRRAEEL</sequence>
<evidence type="ECO:0000256" key="2">
    <source>
        <dbReference type="ARBA" id="ARBA00006386"/>
    </source>
</evidence>
<keyword evidence="3" id="KW-1003">Cell membrane</keyword>
<feature type="transmembrane region" description="Helical" evidence="7">
    <location>
        <begin position="77"/>
        <end position="100"/>
    </location>
</feature>
<protein>
    <submittedName>
        <fullName evidence="8">Predicted permease</fullName>
    </submittedName>
</protein>
<keyword evidence="4 7" id="KW-0812">Transmembrane</keyword>
<dbReference type="InterPro" id="IPR005524">
    <property type="entry name" value="DUF318"/>
</dbReference>